<evidence type="ECO:0000256" key="11">
    <source>
        <dbReference type="PIRSR" id="PIRSR000130-3"/>
    </source>
</evidence>
<feature type="binding site" description="in other chain" evidence="12">
    <location>
        <position position="306"/>
    </location>
    <ligand>
        <name>K(+)</name>
        <dbReference type="ChEBI" id="CHEBI:29103"/>
        <note>ligand shared between two tetrameric partners</note>
    </ligand>
</feature>
<dbReference type="InterPro" id="IPR013785">
    <property type="entry name" value="Aldolase_TIM"/>
</dbReference>
<dbReference type="Pfam" id="PF00478">
    <property type="entry name" value="IMPDH"/>
    <property type="match status" value="1"/>
</dbReference>
<keyword evidence="5 15" id="KW-0658">Purine biosynthesis</keyword>
<comment type="caution">
    <text evidence="17">The sequence shown here is derived from an EMBL/GenBank/DDBJ whole genome shotgun (WGS) entry which is preliminary data.</text>
</comment>
<feature type="domain" description="CBS" evidence="16">
    <location>
        <begin position="99"/>
        <end position="155"/>
    </location>
</feature>
<feature type="domain" description="CBS" evidence="16">
    <location>
        <begin position="159"/>
        <end position="217"/>
    </location>
</feature>
<evidence type="ECO:0000256" key="12">
    <source>
        <dbReference type="PIRSR" id="PIRSR000130-4"/>
    </source>
</evidence>
<evidence type="ECO:0000256" key="14">
    <source>
        <dbReference type="RuleBase" id="RU003927"/>
    </source>
</evidence>
<dbReference type="SMART" id="SM01240">
    <property type="entry name" value="IMPDH"/>
    <property type="match status" value="1"/>
</dbReference>
<dbReference type="GO" id="GO:0003938">
    <property type="term" value="F:IMP dehydrogenase activity"/>
    <property type="evidence" value="ECO:0007669"/>
    <property type="project" value="UniProtKB-EC"/>
</dbReference>
<dbReference type="NCBIfam" id="TIGR01302">
    <property type="entry name" value="IMP_dehydrog"/>
    <property type="match status" value="1"/>
</dbReference>
<dbReference type="SUPFAM" id="SSF51412">
    <property type="entry name" value="Inosine monophosphate dehydrogenase (IMPDH)"/>
    <property type="match status" value="1"/>
</dbReference>
<keyword evidence="4 15" id="KW-0332">GMP biosynthesis</keyword>
<keyword evidence="9 13" id="KW-0129">CBS domain</keyword>
<sequence length="487" mass="53208">MNERTIFKTLPLGVTFDDVLLVPVRSPVKSRSDVDVKTNLTKKIKLKIPFIPANMDTVTESSMAIAVAHEGSLGIIHRFHSIEREVEEVKKVKRVEDLVLYHPVTLFPNHTLADVLFQIDRYDTRSFLVVDEKNKLLGILTSRDYQFEKNLSTKVSKMMTPVERLITATYNTTLEQAKKILSEKRLEKLPLVYKDGTLAGLYTAKDIIYFESKPNALRDKEGRLMVGASVGVVGDYMERASELVKAEVDLLLVDVAHGHADHTIDAIKVLKKKFPNVQLMGGNIATAAAAKDMIKAGVDSVKVGIGPGSVCTTRTMSGVGVPQLSAVHEVSVECSKVGIPVVADGGAKTPGDIVKALAAGADVVMSGNMFAGTEEAPGQKIVIESKTYKVYHGSSTSETAKNRNKNGDFSKLAKHQLNYVEGAEALVPYKGFVDKMIYRTLGGITSGFSYCGAHTIQDLHKNARFIMVTPTGVKESSFHDVNFARSH</sequence>
<dbReference type="EMBL" id="MEVD01000021">
    <property type="protein sequence ID" value="OGC52801.1"/>
    <property type="molecule type" value="Genomic_DNA"/>
</dbReference>
<dbReference type="InterPro" id="IPR005990">
    <property type="entry name" value="IMP_DH"/>
</dbReference>
<evidence type="ECO:0000256" key="8">
    <source>
        <dbReference type="ARBA" id="ARBA00023027"/>
    </source>
</evidence>
<keyword evidence="8 11" id="KW-0520">NAD</keyword>
<evidence type="ECO:0000256" key="3">
    <source>
        <dbReference type="ARBA" id="ARBA00022723"/>
    </source>
</evidence>
<dbReference type="CDD" id="cd00381">
    <property type="entry name" value="IMPDH"/>
    <property type="match status" value="1"/>
</dbReference>
<evidence type="ECO:0000256" key="1">
    <source>
        <dbReference type="ARBA" id="ARBA00001958"/>
    </source>
</evidence>
<reference evidence="17 18" key="1">
    <citation type="journal article" date="2016" name="Nat. Commun.">
        <title>Thousands of microbial genomes shed light on interconnected biogeochemical processes in an aquifer system.</title>
        <authorList>
            <person name="Anantharaman K."/>
            <person name="Brown C.T."/>
            <person name="Hug L.A."/>
            <person name="Sharon I."/>
            <person name="Castelle C.J."/>
            <person name="Probst A.J."/>
            <person name="Thomas B.C."/>
            <person name="Singh A."/>
            <person name="Wilkins M.J."/>
            <person name="Karaoz U."/>
            <person name="Brodie E.L."/>
            <person name="Williams K.H."/>
            <person name="Hubbard S.S."/>
            <person name="Banfield J.F."/>
        </authorList>
    </citation>
    <scope>NUCLEOTIDE SEQUENCE [LARGE SCALE GENOMIC DNA]</scope>
</reference>
<protein>
    <recommendedName>
        <fullName evidence="15">Inosine-5'-monophosphate dehydrogenase</fullName>
        <ecNumber evidence="15">1.1.1.205</ecNumber>
    </recommendedName>
</protein>
<feature type="binding site" evidence="11">
    <location>
        <begin position="304"/>
        <end position="306"/>
    </location>
    <ligand>
        <name>NAD(+)</name>
        <dbReference type="ChEBI" id="CHEBI:57540"/>
    </ligand>
</feature>
<dbReference type="Gene3D" id="3.20.20.70">
    <property type="entry name" value="Aldolase class I"/>
    <property type="match status" value="1"/>
</dbReference>
<evidence type="ECO:0000256" key="2">
    <source>
        <dbReference type="ARBA" id="ARBA00005502"/>
    </source>
</evidence>
<dbReference type="Pfam" id="PF00571">
    <property type="entry name" value="CBS"/>
    <property type="match status" value="2"/>
</dbReference>
<dbReference type="SMART" id="SM00116">
    <property type="entry name" value="CBS"/>
    <property type="match status" value="2"/>
</dbReference>
<keyword evidence="7 14" id="KW-0560">Oxidoreductase</keyword>
<dbReference type="PANTHER" id="PTHR11911">
    <property type="entry name" value="INOSINE-5-MONOPHOSPHATE DEHYDROGENASE RELATED"/>
    <property type="match status" value="1"/>
</dbReference>
<dbReference type="PANTHER" id="PTHR11911:SF111">
    <property type="entry name" value="INOSINE-5'-MONOPHOSPHATE DEHYDROGENASE"/>
    <property type="match status" value="1"/>
</dbReference>
<dbReference type="InterPro" id="IPR015875">
    <property type="entry name" value="IMP_DH/GMP_Rdtase_CS"/>
</dbReference>
<dbReference type="InterPro" id="IPR000644">
    <property type="entry name" value="CBS_dom"/>
</dbReference>
<proteinExistence type="inferred from homology"/>
<accession>A0A1F4V6I5</accession>
<evidence type="ECO:0000256" key="5">
    <source>
        <dbReference type="ARBA" id="ARBA00022755"/>
    </source>
</evidence>
<dbReference type="GO" id="GO:0006177">
    <property type="term" value="P:GMP biosynthetic process"/>
    <property type="evidence" value="ECO:0007669"/>
    <property type="project" value="UniProtKB-KW"/>
</dbReference>
<keyword evidence="3 15" id="KW-0479">Metal-binding</keyword>
<feature type="binding site" description="in other chain" evidence="12">
    <location>
        <position position="311"/>
    </location>
    <ligand>
        <name>K(+)</name>
        <dbReference type="ChEBI" id="CHEBI:29103"/>
        <note>ligand shared between two tetrameric partners</note>
    </ligand>
</feature>
<dbReference type="AlphaFoldDB" id="A0A1F4V6I5"/>
<keyword evidence="6 12" id="KW-0630">Potassium</keyword>
<dbReference type="Proteomes" id="UP000178127">
    <property type="component" value="Unassembled WGS sequence"/>
</dbReference>
<dbReference type="STRING" id="1802620.A3D91_02080"/>
<evidence type="ECO:0000256" key="13">
    <source>
        <dbReference type="PROSITE-ProRule" id="PRU00703"/>
    </source>
</evidence>
<evidence type="ECO:0000256" key="6">
    <source>
        <dbReference type="ARBA" id="ARBA00022958"/>
    </source>
</evidence>
<name>A0A1F4V6I5_UNCKA</name>
<organism evidence="17 18">
    <name type="scientific">candidate division WWE3 bacterium RIFCSPHIGHO2_02_FULL_38_14</name>
    <dbReference type="NCBI Taxonomy" id="1802620"/>
    <lineage>
        <taxon>Bacteria</taxon>
        <taxon>Katanobacteria</taxon>
    </lineage>
</organism>
<dbReference type="FunFam" id="3.20.20.70:FF:000424">
    <property type="entry name" value="Inosine-5'-monophosphate dehydrogenase 2"/>
    <property type="match status" value="1"/>
</dbReference>
<dbReference type="UniPathway" id="UPA00601">
    <property type="reaction ID" value="UER00295"/>
</dbReference>
<dbReference type="PIRSF" id="PIRSF000130">
    <property type="entry name" value="IMPDH"/>
    <property type="match status" value="1"/>
</dbReference>
<dbReference type="InterPro" id="IPR046342">
    <property type="entry name" value="CBS_dom_sf"/>
</dbReference>
<evidence type="ECO:0000256" key="15">
    <source>
        <dbReference type="RuleBase" id="RU003928"/>
    </source>
</evidence>
<feature type="binding site" evidence="11">
    <location>
        <begin position="254"/>
        <end position="256"/>
    </location>
    <ligand>
        <name>NAD(+)</name>
        <dbReference type="ChEBI" id="CHEBI:57540"/>
    </ligand>
</feature>
<dbReference type="EC" id="1.1.1.205" evidence="15"/>
<comment type="catalytic activity">
    <reaction evidence="10 15">
        <text>IMP + NAD(+) + H2O = XMP + NADH + H(+)</text>
        <dbReference type="Rhea" id="RHEA:11708"/>
        <dbReference type="ChEBI" id="CHEBI:15377"/>
        <dbReference type="ChEBI" id="CHEBI:15378"/>
        <dbReference type="ChEBI" id="CHEBI:57464"/>
        <dbReference type="ChEBI" id="CHEBI:57540"/>
        <dbReference type="ChEBI" id="CHEBI:57945"/>
        <dbReference type="ChEBI" id="CHEBI:58053"/>
        <dbReference type="EC" id="1.1.1.205"/>
    </reaction>
</comment>
<evidence type="ECO:0000313" key="17">
    <source>
        <dbReference type="EMBL" id="OGC52801.1"/>
    </source>
</evidence>
<dbReference type="SUPFAM" id="SSF54631">
    <property type="entry name" value="CBS-domain pair"/>
    <property type="match status" value="1"/>
</dbReference>
<evidence type="ECO:0000313" key="18">
    <source>
        <dbReference type="Proteomes" id="UP000178127"/>
    </source>
</evidence>
<evidence type="ECO:0000256" key="10">
    <source>
        <dbReference type="ARBA" id="ARBA00048028"/>
    </source>
</evidence>
<evidence type="ECO:0000259" key="16">
    <source>
        <dbReference type="PROSITE" id="PS51371"/>
    </source>
</evidence>
<evidence type="ECO:0000256" key="9">
    <source>
        <dbReference type="ARBA" id="ARBA00023122"/>
    </source>
</evidence>
<comment type="cofactor">
    <cofactor evidence="1">
        <name>K(+)</name>
        <dbReference type="ChEBI" id="CHEBI:29103"/>
    </cofactor>
</comment>
<comment type="similarity">
    <text evidence="2 14">Belongs to the IMPDH/GMPR family.</text>
</comment>
<gene>
    <name evidence="17" type="ORF">A3D91_02080</name>
</gene>
<comment type="pathway">
    <text evidence="15">Purine metabolism; XMP biosynthesis via de novo pathway; XMP from IMP: step 1/1.</text>
</comment>
<evidence type="ECO:0000256" key="7">
    <source>
        <dbReference type="ARBA" id="ARBA00023002"/>
    </source>
</evidence>
<dbReference type="PROSITE" id="PS51371">
    <property type="entry name" value="CBS"/>
    <property type="match status" value="2"/>
</dbReference>
<dbReference type="PROSITE" id="PS00487">
    <property type="entry name" value="IMP_DH_GMP_RED"/>
    <property type="match status" value="1"/>
</dbReference>
<evidence type="ECO:0000256" key="4">
    <source>
        <dbReference type="ARBA" id="ARBA00022749"/>
    </source>
</evidence>
<dbReference type="CDD" id="cd04601">
    <property type="entry name" value="CBS_pair_IMPDH"/>
    <property type="match status" value="1"/>
</dbReference>
<dbReference type="InterPro" id="IPR001093">
    <property type="entry name" value="IMP_DH_GMPRt"/>
</dbReference>
<dbReference type="GO" id="GO:0006183">
    <property type="term" value="P:GTP biosynthetic process"/>
    <property type="evidence" value="ECO:0007669"/>
    <property type="project" value="TreeGrafter"/>
</dbReference>
<dbReference type="GO" id="GO:0046872">
    <property type="term" value="F:metal ion binding"/>
    <property type="evidence" value="ECO:0007669"/>
    <property type="project" value="UniProtKB-KW"/>
</dbReference>
<feature type="binding site" description="in other chain" evidence="12">
    <location>
        <position position="308"/>
    </location>
    <ligand>
        <name>K(+)</name>
        <dbReference type="ChEBI" id="CHEBI:29103"/>
        <note>ligand shared between two tetrameric partners</note>
    </ligand>
</feature>